<accession>A0AAE3IR47</accession>
<dbReference type="GO" id="GO:0016829">
    <property type="term" value="F:lyase activity"/>
    <property type="evidence" value="ECO:0007669"/>
    <property type="project" value="UniProtKB-KW"/>
</dbReference>
<protein>
    <submittedName>
        <fullName evidence="6">Bifunctional 4-hydroxy-2-oxoglutarate aldolase/2-dehydro-3-deoxy-phosphogluconate aldolase</fullName>
    </submittedName>
</protein>
<proteinExistence type="inferred from homology"/>
<comment type="subunit">
    <text evidence="3">Homotrimer.</text>
</comment>
<evidence type="ECO:0000256" key="2">
    <source>
        <dbReference type="ARBA" id="ARBA00006906"/>
    </source>
</evidence>
<dbReference type="InterPro" id="IPR013785">
    <property type="entry name" value="Aldolase_TIM"/>
</dbReference>
<comment type="caution">
    <text evidence="6">The sequence shown here is derived from an EMBL/GenBank/DDBJ whole genome shotgun (WGS) entry which is preliminary data.</text>
</comment>
<name>A0AAE3IR47_9BACI</name>
<dbReference type="InterPro" id="IPR000887">
    <property type="entry name" value="Aldlse_KDPG_KHG"/>
</dbReference>
<dbReference type="PANTHER" id="PTHR30246:SF1">
    <property type="entry name" value="2-DEHYDRO-3-DEOXY-6-PHOSPHOGALACTONATE ALDOLASE-RELATED"/>
    <property type="match status" value="1"/>
</dbReference>
<sequence length="212" mass="22927">MEKILQRIKEEKIISIIRSESLQDLDSVVEALYTGGIRLIEITMNTPNALKGIKRIQANYPDMLVGVGTVVNAVDAKQAIQAGAAFLLSPNLDEGALQVATEQQVPFFPGVFTATEIIKACTLGAPAVKIFPIRSVGAQYINDLKGPLPKVKYIPVGGVDLTNIDEFVVCGSFAIGIGSSLVSEALIQQKKFQEIQERAQQFVSAGKRKINQ</sequence>
<dbReference type="NCBIfam" id="TIGR01182">
    <property type="entry name" value="eda"/>
    <property type="match status" value="1"/>
</dbReference>
<organism evidence="6 7">
    <name type="scientific">Perspicuibacillus lycopersici</name>
    <dbReference type="NCBI Taxonomy" id="1325689"/>
    <lineage>
        <taxon>Bacteria</taxon>
        <taxon>Bacillati</taxon>
        <taxon>Bacillota</taxon>
        <taxon>Bacilli</taxon>
        <taxon>Bacillales</taxon>
        <taxon>Bacillaceae</taxon>
        <taxon>Perspicuibacillus</taxon>
    </lineage>
</organism>
<dbReference type="EMBL" id="JAOUSF010000002">
    <property type="protein sequence ID" value="MCU9613055.1"/>
    <property type="molecule type" value="Genomic_DNA"/>
</dbReference>
<comment type="similarity">
    <text evidence="2">Belongs to the KHG/KDPG aldolase family.</text>
</comment>
<dbReference type="CDD" id="cd00452">
    <property type="entry name" value="KDPG_aldolase"/>
    <property type="match status" value="1"/>
</dbReference>
<evidence type="ECO:0000256" key="5">
    <source>
        <dbReference type="ARBA" id="ARBA00023277"/>
    </source>
</evidence>
<evidence type="ECO:0000313" key="7">
    <source>
        <dbReference type="Proteomes" id="UP001209318"/>
    </source>
</evidence>
<dbReference type="RefSeq" id="WP_263072263.1">
    <property type="nucleotide sequence ID" value="NZ_JAOUSF010000002.1"/>
</dbReference>
<comment type="pathway">
    <text evidence="1">Carbohydrate acid metabolism.</text>
</comment>
<reference evidence="6" key="1">
    <citation type="submission" date="2022-10" db="EMBL/GenBank/DDBJ databases">
        <title>Description of Fervidibacillus gen. nov. in the family Fervidibacillaceae fam. nov. with two species, Fervidibacillus albus sp. nov., and Fervidibacillus halotolerans sp. nov., isolated from tidal flat sediments.</title>
        <authorList>
            <person name="Kwon K.K."/>
            <person name="Yang S.-H."/>
        </authorList>
    </citation>
    <scope>NUCLEOTIDE SEQUENCE</scope>
    <source>
        <strain evidence="6">JCM 19140</strain>
    </source>
</reference>
<evidence type="ECO:0000256" key="3">
    <source>
        <dbReference type="ARBA" id="ARBA00011233"/>
    </source>
</evidence>
<dbReference type="Pfam" id="PF01081">
    <property type="entry name" value="Aldolase"/>
    <property type="match status" value="1"/>
</dbReference>
<keyword evidence="7" id="KW-1185">Reference proteome</keyword>
<dbReference type="PANTHER" id="PTHR30246">
    <property type="entry name" value="2-KETO-3-DEOXY-6-PHOSPHOGLUCONATE ALDOLASE"/>
    <property type="match status" value="1"/>
</dbReference>
<gene>
    <name evidence="6" type="ORF">OEV98_05760</name>
</gene>
<keyword evidence="5" id="KW-0119">Carbohydrate metabolism</keyword>
<evidence type="ECO:0000256" key="1">
    <source>
        <dbReference type="ARBA" id="ARBA00004761"/>
    </source>
</evidence>
<dbReference type="Gene3D" id="3.20.20.70">
    <property type="entry name" value="Aldolase class I"/>
    <property type="match status" value="1"/>
</dbReference>
<dbReference type="SUPFAM" id="SSF51569">
    <property type="entry name" value="Aldolase"/>
    <property type="match status" value="1"/>
</dbReference>
<evidence type="ECO:0000256" key="4">
    <source>
        <dbReference type="ARBA" id="ARBA00023239"/>
    </source>
</evidence>
<keyword evidence="4" id="KW-0456">Lyase</keyword>
<dbReference type="AlphaFoldDB" id="A0AAE3IR47"/>
<dbReference type="Proteomes" id="UP001209318">
    <property type="component" value="Unassembled WGS sequence"/>
</dbReference>
<evidence type="ECO:0000313" key="6">
    <source>
        <dbReference type="EMBL" id="MCU9613055.1"/>
    </source>
</evidence>